<dbReference type="InterPro" id="IPR036028">
    <property type="entry name" value="SH3-like_dom_sf"/>
</dbReference>
<dbReference type="GO" id="GO:0005737">
    <property type="term" value="C:cytoplasm"/>
    <property type="evidence" value="ECO:0007669"/>
    <property type="project" value="UniProtKB-SubCell"/>
</dbReference>
<evidence type="ECO:0000256" key="6">
    <source>
        <dbReference type="ARBA" id="ARBA00037432"/>
    </source>
</evidence>
<keyword evidence="4" id="KW-0677">Repeat</keyword>
<dbReference type="Gene3D" id="1.25.40.20">
    <property type="entry name" value="Ankyrin repeat-containing domain"/>
    <property type="match status" value="1"/>
</dbReference>
<keyword evidence="13" id="KW-1185">Reference proteome</keyword>
<proteinExistence type="predicted"/>
<dbReference type="SMART" id="SM00326">
    <property type="entry name" value="SH3"/>
    <property type="match status" value="1"/>
</dbReference>
<evidence type="ECO:0000256" key="8">
    <source>
        <dbReference type="PROSITE-ProRule" id="PRU00023"/>
    </source>
</evidence>
<dbReference type="EMBL" id="NIVC01001522">
    <property type="protein sequence ID" value="PAA66877.1"/>
    <property type="molecule type" value="Genomic_DNA"/>
</dbReference>
<evidence type="ECO:0000313" key="13">
    <source>
        <dbReference type="Proteomes" id="UP000215902"/>
    </source>
</evidence>
<dbReference type="PROSITE" id="PS50088">
    <property type="entry name" value="ANK_REPEAT"/>
    <property type="match status" value="1"/>
</dbReference>
<keyword evidence="10" id="KW-0812">Transmembrane</keyword>
<feature type="repeat" description="ANK" evidence="8">
    <location>
        <begin position="139"/>
        <end position="171"/>
    </location>
</feature>
<dbReference type="InterPro" id="IPR036770">
    <property type="entry name" value="Ankyrin_rpt-contain_sf"/>
</dbReference>
<evidence type="ECO:0000313" key="12">
    <source>
        <dbReference type="EMBL" id="PAA66877.1"/>
    </source>
</evidence>
<protein>
    <recommendedName>
        <fullName evidence="7">Osteoclast-stimulating factor 1</fullName>
    </recommendedName>
</protein>
<evidence type="ECO:0000256" key="3">
    <source>
        <dbReference type="ARBA" id="ARBA00022490"/>
    </source>
</evidence>
<keyword evidence="3" id="KW-0963">Cytoplasm</keyword>
<reference evidence="12 13" key="1">
    <citation type="submission" date="2017-06" db="EMBL/GenBank/DDBJ databases">
        <title>A platform for efficient transgenesis in Macrostomum lignano, a flatworm model organism for stem cell research.</title>
        <authorList>
            <person name="Berezikov E."/>
        </authorList>
    </citation>
    <scope>NUCLEOTIDE SEQUENCE [LARGE SCALE GENOMIC DNA]</scope>
    <source>
        <strain evidence="12">DV1</strain>
        <tissue evidence="12">Whole organism</tissue>
    </source>
</reference>
<feature type="transmembrane region" description="Helical" evidence="10">
    <location>
        <begin position="6"/>
        <end position="28"/>
    </location>
</feature>
<evidence type="ECO:0000256" key="9">
    <source>
        <dbReference type="PROSITE-ProRule" id="PRU00192"/>
    </source>
</evidence>
<evidence type="ECO:0000256" key="1">
    <source>
        <dbReference type="ARBA" id="ARBA00004496"/>
    </source>
</evidence>
<accession>A0A267F130</accession>
<name>A0A267F130_9PLAT</name>
<dbReference type="PANTHER" id="PTHR24155">
    <property type="entry name" value="OSTEOCLAST-STIMULATING FACTOR 1"/>
    <property type="match status" value="1"/>
</dbReference>
<dbReference type="PRINTS" id="PR00452">
    <property type="entry name" value="SH3DOMAIN"/>
</dbReference>
<keyword evidence="10" id="KW-0472">Membrane</keyword>
<comment type="function">
    <text evidence="6">Induces bone resorption, acting probably through a signaling cascade which results in the secretion of factor(s) enhancing osteoclast formation and activity.</text>
</comment>
<dbReference type="GO" id="GO:0007165">
    <property type="term" value="P:signal transduction"/>
    <property type="evidence" value="ECO:0007669"/>
    <property type="project" value="TreeGrafter"/>
</dbReference>
<dbReference type="Pfam" id="PF12796">
    <property type="entry name" value="Ank_2"/>
    <property type="match status" value="1"/>
</dbReference>
<dbReference type="InterPro" id="IPR002110">
    <property type="entry name" value="Ankyrin_rpt"/>
</dbReference>
<dbReference type="Pfam" id="PF00018">
    <property type="entry name" value="SH3_1"/>
    <property type="match status" value="1"/>
</dbReference>
<dbReference type="Proteomes" id="UP000215902">
    <property type="component" value="Unassembled WGS sequence"/>
</dbReference>
<sequence>PRHNFPLIGFFLPVNRLNYYIIFLIILLKGVFEMSDQKPILPPKPGQVRVIKALYNYAAQAKDELSFDAGDILYLVDSTNKDWYTARCGSSVGLIPSNYVEEQTEAVPQPMHSACQYGNLTFLAELIDNKVSVNGLDAAGNTALHWASRGGHAECVRLLLMAKCDANAQNKSGDTALHLTAWKSHSAVVELLLFGDGAQVRTGVANASLSVKNRQGETPLAMAKDAEVKAALLRAARLLGRTTSATEVTYSDSDDGGDSD</sequence>
<dbReference type="InterPro" id="IPR001452">
    <property type="entry name" value="SH3_domain"/>
</dbReference>
<comment type="subcellular location">
    <subcellularLocation>
        <location evidence="1">Cytoplasm</location>
    </subcellularLocation>
</comment>
<dbReference type="PANTHER" id="PTHR24155:SF10">
    <property type="entry name" value="OSTEOCLAST-STIMULATING FACTOR 1"/>
    <property type="match status" value="1"/>
</dbReference>
<feature type="domain" description="SH3" evidence="11">
    <location>
        <begin position="46"/>
        <end position="105"/>
    </location>
</feature>
<evidence type="ECO:0000256" key="4">
    <source>
        <dbReference type="ARBA" id="ARBA00022737"/>
    </source>
</evidence>
<dbReference type="PRINTS" id="PR01887">
    <property type="entry name" value="SPECTRNALPHA"/>
</dbReference>
<evidence type="ECO:0000259" key="11">
    <source>
        <dbReference type="PROSITE" id="PS50002"/>
    </source>
</evidence>
<keyword evidence="2 9" id="KW-0728">SH3 domain</keyword>
<dbReference type="OrthoDB" id="207120at2759"/>
<evidence type="ECO:0000256" key="2">
    <source>
        <dbReference type="ARBA" id="ARBA00022443"/>
    </source>
</evidence>
<comment type="caution">
    <text evidence="12">The sequence shown here is derived from an EMBL/GenBank/DDBJ whole genome shotgun (WGS) entry which is preliminary data.</text>
</comment>
<dbReference type="SUPFAM" id="SSF50044">
    <property type="entry name" value="SH3-domain"/>
    <property type="match status" value="1"/>
</dbReference>
<dbReference type="PROSITE" id="PS50002">
    <property type="entry name" value="SH3"/>
    <property type="match status" value="1"/>
</dbReference>
<dbReference type="SUPFAM" id="SSF48403">
    <property type="entry name" value="Ankyrin repeat"/>
    <property type="match status" value="1"/>
</dbReference>
<evidence type="ECO:0000256" key="5">
    <source>
        <dbReference type="ARBA" id="ARBA00023043"/>
    </source>
</evidence>
<dbReference type="STRING" id="282301.A0A267F130"/>
<keyword evidence="5 8" id="KW-0040">ANK repeat</keyword>
<dbReference type="AlphaFoldDB" id="A0A267F130"/>
<dbReference type="Gene3D" id="2.30.30.40">
    <property type="entry name" value="SH3 Domains"/>
    <property type="match status" value="1"/>
</dbReference>
<evidence type="ECO:0000256" key="10">
    <source>
        <dbReference type="SAM" id="Phobius"/>
    </source>
</evidence>
<dbReference type="PROSITE" id="PS50297">
    <property type="entry name" value="ANK_REP_REGION"/>
    <property type="match status" value="1"/>
</dbReference>
<gene>
    <name evidence="12" type="ORF">BOX15_Mlig000985g4</name>
</gene>
<evidence type="ECO:0000256" key="7">
    <source>
        <dbReference type="ARBA" id="ARBA00040640"/>
    </source>
</evidence>
<dbReference type="SMART" id="SM00248">
    <property type="entry name" value="ANK"/>
    <property type="match status" value="3"/>
</dbReference>
<organism evidence="12 13">
    <name type="scientific">Macrostomum lignano</name>
    <dbReference type="NCBI Taxonomy" id="282301"/>
    <lineage>
        <taxon>Eukaryota</taxon>
        <taxon>Metazoa</taxon>
        <taxon>Spiralia</taxon>
        <taxon>Lophotrochozoa</taxon>
        <taxon>Platyhelminthes</taxon>
        <taxon>Rhabditophora</taxon>
        <taxon>Macrostomorpha</taxon>
        <taxon>Macrostomida</taxon>
        <taxon>Macrostomidae</taxon>
        <taxon>Macrostomum</taxon>
    </lineage>
</organism>
<feature type="non-terminal residue" evidence="12">
    <location>
        <position position="1"/>
    </location>
</feature>
<keyword evidence="10" id="KW-1133">Transmembrane helix</keyword>